<reference evidence="1 2" key="1">
    <citation type="journal article" date="2019" name="Sci. Rep.">
        <title>Orb-weaving spider Araneus ventricosus genome elucidates the spidroin gene catalogue.</title>
        <authorList>
            <person name="Kono N."/>
            <person name="Nakamura H."/>
            <person name="Ohtoshi R."/>
            <person name="Moran D.A.P."/>
            <person name="Shinohara A."/>
            <person name="Yoshida Y."/>
            <person name="Fujiwara M."/>
            <person name="Mori M."/>
            <person name="Tomita M."/>
            <person name="Arakawa K."/>
        </authorList>
    </citation>
    <scope>NUCLEOTIDE SEQUENCE [LARGE SCALE GENOMIC DNA]</scope>
</reference>
<keyword evidence="2" id="KW-1185">Reference proteome</keyword>
<accession>A0A4Y2DH80</accession>
<dbReference type="Proteomes" id="UP000499080">
    <property type="component" value="Unassembled WGS sequence"/>
</dbReference>
<evidence type="ECO:0000313" key="1">
    <source>
        <dbReference type="EMBL" id="GBM15487.1"/>
    </source>
</evidence>
<protein>
    <submittedName>
        <fullName evidence="1">Uncharacterized protein</fullName>
    </submittedName>
</protein>
<name>A0A4Y2DH80_ARAVE</name>
<comment type="caution">
    <text evidence="1">The sequence shown here is derived from an EMBL/GenBank/DDBJ whole genome shotgun (WGS) entry which is preliminary data.</text>
</comment>
<dbReference type="EMBL" id="BGPR01000360">
    <property type="protein sequence ID" value="GBM15487.1"/>
    <property type="molecule type" value="Genomic_DNA"/>
</dbReference>
<proteinExistence type="predicted"/>
<organism evidence="1 2">
    <name type="scientific">Araneus ventricosus</name>
    <name type="common">Orbweaver spider</name>
    <name type="synonym">Epeira ventricosa</name>
    <dbReference type="NCBI Taxonomy" id="182803"/>
    <lineage>
        <taxon>Eukaryota</taxon>
        <taxon>Metazoa</taxon>
        <taxon>Ecdysozoa</taxon>
        <taxon>Arthropoda</taxon>
        <taxon>Chelicerata</taxon>
        <taxon>Arachnida</taxon>
        <taxon>Araneae</taxon>
        <taxon>Araneomorphae</taxon>
        <taxon>Entelegynae</taxon>
        <taxon>Araneoidea</taxon>
        <taxon>Araneidae</taxon>
        <taxon>Araneus</taxon>
    </lineage>
</organism>
<gene>
    <name evidence="1" type="ORF">AVEN_142140_1</name>
</gene>
<dbReference type="AlphaFoldDB" id="A0A4Y2DH80"/>
<sequence>MGGRGMGFGIYTGGSNPHLLISSPSSVFFSFRYQSDITERACLAGVRIRSQSLDLTGTRFRLELTSCCKRMTSRRSLGKLCSVGQP</sequence>
<evidence type="ECO:0000313" key="2">
    <source>
        <dbReference type="Proteomes" id="UP000499080"/>
    </source>
</evidence>